<proteinExistence type="predicted"/>
<accession>A0A8S1TBR9</accession>
<dbReference type="EMBL" id="CAJJDP010000022">
    <property type="protein sequence ID" value="CAD8149057.1"/>
    <property type="molecule type" value="Genomic_DNA"/>
</dbReference>
<organism evidence="2 3">
    <name type="scientific">Paramecium octaurelia</name>
    <dbReference type="NCBI Taxonomy" id="43137"/>
    <lineage>
        <taxon>Eukaryota</taxon>
        <taxon>Sar</taxon>
        <taxon>Alveolata</taxon>
        <taxon>Ciliophora</taxon>
        <taxon>Intramacronucleata</taxon>
        <taxon>Oligohymenophorea</taxon>
        <taxon>Peniculida</taxon>
        <taxon>Parameciidae</taxon>
        <taxon>Paramecium</taxon>
    </lineage>
</organism>
<protein>
    <submittedName>
        <fullName evidence="2">Uncharacterized protein</fullName>
    </submittedName>
</protein>
<keyword evidence="1" id="KW-0175">Coiled coil</keyword>
<dbReference type="PANTHER" id="PTHR33706">
    <property type="entry name" value="MORN VARIANT REPEAT PROTEIN"/>
    <property type="match status" value="1"/>
</dbReference>
<dbReference type="OMA" id="WTELHHY"/>
<gene>
    <name evidence="2" type="ORF">POCTA_138.1.T0220015</name>
</gene>
<dbReference type="AlphaFoldDB" id="A0A8S1TBR9"/>
<dbReference type="OrthoDB" id="10409947at2759"/>
<dbReference type="Proteomes" id="UP000683925">
    <property type="component" value="Unassembled WGS sequence"/>
</dbReference>
<name>A0A8S1TBR9_PAROT</name>
<sequence>MKCRFHVNQQLKWIYTANGPLQANYENKEQKDVQKKLQFVLNEIPPKNVLSQIQQINSSILPFETFKEQLKQILNINTQQSSLTDLRESIKKMQKQINQTCDWMFTILSEIEQQNISIQNCFKLEDEEFLFSNISKDKIRILAQAIENNLAQQWQEWLNKCLKGIQEAINKLKRTSDDFEEIIKVYKEEKDQKLIEVKEVCGIKYGEQNYIINGSIVLAGRYFANNPSGLWHECGKQQPRKNSNFQILYMDYLMKYMKDGVILKILPYYQMSNTIENIEKLKYFEEKGYVKQNKKSGLQLCYWKGECLNSGGIYNKQGNKDGSWKELHDNYQDNSQVIFSKNYSNGIQLGEQQIIFDEEIIGKGTFKEGEKDGYWTEIHEKFCRDLQIIEKGNYKNGRKIKEWQIYLKNKKIGGGEYDENGNKIKMWSELHECYNVDSRVFYCGNYNEGKKVGGWKIKDNDEQLGGGSYLDGFKVGEWTEISGNFLKSGELTISYGVYFKGAYEMGKKKDQWMFKNDNIYEIQGEYINGLKHGDWTELSTNFNESEQIFAKGKYEKGLRIGDWKIFRNSAMIGGGTYNNGKKVDDWIELDENFEQSIILLKGRYNLEGLKSGVWIIYDGLENVNQKEIGRGSYNDQQLKNGNWIEIYDYCNDSRVLFEGEYQNGIRVSQWNILEIETNSDQNRTIGGGEFDNLGRKNGTWIELDKHYFSQCKVRYQGDYRSGRKSGKWKAIYFHYMDQRFQVIGQYDENGMKTGQWTELHHYFSDLNQITLKGSYSEGIKQGTWKICKRDRDVDLGSYDKNGLKHGQFEMSETLKESIMCNFKNGIRQS</sequence>
<evidence type="ECO:0000313" key="2">
    <source>
        <dbReference type="EMBL" id="CAD8149057.1"/>
    </source>
</evidence>
<dbReference type="PANTHER" id="PTHR33706:SF1">
    <property type="entry name" value="TPR REPEAT PROTEIN"/>
    <property type="match status" value="1"/>
</dbReference>
<evidence type="ECO:0000256" key="1">
    <source>
        <dbReference type="SAM" id="Coils"/>
    </source>
</evidence>
<feature type="coiled-coil region" evidence="1">
    <location>
        <begin position="162"/>
        <end position="189"/>
    </location>
</feature>
<keyword evidence="3" id="KW-1185">Reference proteome</keyword>
<reference evidence="2" key="1">
    <citation type="submission" date="2021-01" db="EMBL/GenBank/DDBJ databases">
        <authorList>
            <consortium name="Genoscope - CEA"/>
            <person name="William W."/>
        </authorList>
    </citation>
    <scope>NUCLEOTIDE SEQUENCE</scope>
</reference>
<comment type="caution">
    <text evidence="2">The sequence shown here is derived from an EMBL/GenBank/DDBJ whole genome shotgun (WGS) entry which is preliminary data.</text>
</comment>
<evidence type="ECO:0000313" key="3">
    <source>
        <dbReference type="Proteomes" id="UP000683925"/>
    </source>
</evidence>